<dbReference type="EMBL" id="JAPFFJ010000004">
    <property type="protein sequence ID" value="KAJ6430505.1"/>
    <property type="molecule type" value="Genomic_DNA"/>
</dbReference>
<reference evidence="2 3" key="1">
    <citation type="journal article" date="2023" name="Int. J. Mol. Sci.">
        <title>De Novo Assembly and Annotation of 11 Diverse Shrub Willow (Salix) Genomes Reveals Novel Gene Organization in Sex-Linked Regions.</title>
        <authorList>
            <person name="Hyden B."/>
            <person name="Feng K."/>
            <person name="Yates T.B."/>
            <person name="Jawdy S."/>
            <person name="Cereghino C."/>
            <person name="Smart L.B."/>
            <person name="Muchero W."/>
        </authorList>
    </citation>
    <scope>NUCLEOTIDE SEQUENCE [LARGE SCALE GENOMIC DNA]</scope>
    <source>
        <tissue evidence="2">Shoot tip</tissue>
    </source>
</reference>
<evidence type="ECO:0000313" key="2">
    <source>
        <dbReference type="EMBL" id="KAJ6430505.1"/>
    </source>
</evidence>
<proteinExistence type="predicted"/>
<accession>A0AAD6KVR9</accession>
<dbReference type="Proteomes" id="UP001162972">
    <property type="component" value="Chromosome 8"/>
</dbReference>
<evidence type="ECO:0000313" key="3">
    <source>
        <dbReference type="Proteomes" id="UP001162972"/>
    </source>
</evidence>
<keyword evidence="1" id="KW-0812">Transmembrane</keyword>
<keyword evidence="3" id="KW-1185">Reference proteome</keyword>
<dbReference type="AlphaFoldDB" id="A0AAD6KVR9"/>
<organism evidence="2 3">
    <name type="scientific">Salix udensis</name>
    <dbReference type="NCBI Taxonomy" id="889485"/>
    <lineage>
        <taxon>Eukaryota</taxon>
        <taxon>Viridiplantae</taxon>
        <taxon>Streptophyta</taxon>
        <taxon>Embryophyta</taxon>
        <taxon>Tracheophyta</taxon>
        <taxon>Spermatophyta</taxon>
        <taxon>Magnoliopsida</taxon>
        <taxon>eudicotyledons</taxon>
        <taxon>Gunneridae</taxon>
        <taxon>Pentapetalae</taxon>
        <taxon>rosids</taxon>
        <taxon>fabids</taxon>
        <taxon>Malpighiales</taxon>
        <taxon>Salicaceae</taxon>
        <taxon>Saliceae</taxon>
        <taxon>Salix</taxon>
    </lineage>
</organism>
<evidence type="ECO:0008006" key="4">
    <source>
        <dbReference type="Google" id="ProtNLM"/>
    </source>
</evidence>
<gene>
    <name evidence="2" type="ORF">OIU84_021831</name>
</gene>
<keyword evidence="1" id="KW-1133">Transmembrane helix</keyword>
<sequence>MQFTVVEASLGVRGKKKVFLIVRTMEGVVAIGIGFSFGGVMEKRLWVDFKIVSWLRRKMVRMRDMCGCLDEDIGIKVMILLQVAATFTTSDGGFLFRAVVDCQW</sequence>
<feature type="transmembrane region" description="Helical" evidence="1">
    <location>
        <begin position="20"/>
        <end position="40"/>
    </location>
</feature>
<comment type="caution">
    <text evidence="2">The sequence shown here is derived from an EMBL/GenBank/DDBJ whole genome shotgun (WGS) entry which is preliminary data.</text>
</comment>
<name>A0AAD6KVR9_9ROSI</name>
<protein>
    <recommendedName>
        <fullName evidence="4">Transmembrane protein</fullName>
    </recommendedName>
</protein>
<evidence type="ECO:0000256" key="1">
    <source>
        <dbReference type="SAM" id="Phobius"/>
    </source>
</evidence>
<keyword evidence="1" id="KW-0472">Membrane</keyword>